<feature type="transmembrane region" description="Helical" evidence="1">
    <location>
        <begin position="100"/>
        <end position="124"/>
    </location>
</feature>
<name>S8AB42_DACHA</name>
<dbReference type="HOGENOM" id="CLU_1468117_0_0_1"/>
<proteinExistence type="predicted"/>
<keyword evidence="1" id="KW-0472">Membrane</keyword>
<dbReference type="Proteomes" id="UP000015100">
    <property type="component" value="Unassembled WGS sequence"/>
</dbReference>
<organism evidence="2 3">
    <name type="scientific">Dactylellina haptotyla (strain CBS 200.50)</name>
    <name type="common">Nematode-trapping fungus</name>
    <name type="synonym">Monacrosporium haptotylum</name>
    <dbReference type="NCBI Taxonomy" id="1284197"/>
    <lineage>
        <taxon>Eukaryota</taxon>
        <taxon>Fungi</taxon>
        <taxon>Dikarya</taxon>
        <taxon>Ascomycota</taxon>
        <taxon>Pezizomycotina</taxon>
        <taxon>Orbiliomycetes</taxon>
        <taxon>Orbiliales</taxon>
        <taxon>Orbiliaceae</taxon>
        <taxon>Dactylellina</taxon>
    </lineage>
</organism>
<evidence type="ECO:0000313" key="3">
    <source>
        <dbReference type="Proteomes" id="UP000015100"/>
    </source>
</evidence>
<keyword evidence="1" id="KW-0812">Transmembrane</keyword>
<protein>
    <submittedName>
        <fullName evidence="2">Uncharacterized protein</fullName>
    </submittedName>
</protein>
<evidence type="ECO:0000256" key="1">
    <source>
        <dbReference type="SAM" id="Phobius"/>
    </source>
</evidence>
<accession>S8AB42</accession>
<reference evidence="3" key="2">
    <citation type="submission" date="2013-04" db="EMBL/GenBank/DDBJ databases">
        <title>Genomic mechanisms accounting for the adaptation to parasitism in nematode-trapping fungi.</title>
        <authorList>
            <person name="Ahren D.G."/>
        </authorList>
    </citation>
    <scope>NUCLEOTIDE SEQUENCE [LARGE SCALE GENOMIC DNA]</scope>
    <source>
        <strain evidence="3">CBS 200.50</strain>
    </source>
</reference>
<feature type="transmembrane region" description="Helical" evidence="1">
    <location>
        <begin position="156"/>
        <end position="175"/>
    </location>
</feature>
<keyword evidence="1" id="KW-1133">Transmembrane helix</keyword>
<feature type="transmembrane region" description="Helical" evidence="1">
    <location>
        <begin position="71"/>
        <end position="94"/>
    </location>
</feature>
<sequence length="184" mass="20838">MTQAPPSRTSTFLHHLSNPPRPLLYRSYRSTSLAVPDIIITPPTPTRDIEASPSPPQTKYLVKHHLHRKTLYAYATFLTSFTAAFAICTTFLFTRNNPKLPLSLLCLIFSAFTVSWSIICTASAHRLKLFREKVESKYEELLPRSSRIYRYTLESVGFYLCIMLASLVAFVGVVVDVLPLTRAL</sequence>
<comment type="caution">
    <text evidence="2">The sequence shown here is derived from an EMBL/GenBank/DDBJ whole genome shotgun (WGS) entry which is preliminary data.</text>
</comment>
<evidence type="ECO:0000313" key="2">
    <source>
        <dbReference type="EMBL" id="EPS40144.1"/>
    </source>
</evidence>
<dbReference type="EMBL" id="AQGS01000435">
    <property type="protein sequence ID" value="EPS40144.1"/>
    <property type="molecule type" value="Genomic_DNA"/>
</dbReference>
<keyword evidence="3" id="KW-1185">Reference proteome</keyword>
<reference evidence="2 3" key="1">
    <citation type="journal article" date="2013" name="PLoS Genet.">
        <title>Genomic mechanisms accounting for the adaptation to parasitism in nematode-trapping fungi.</title>
        <authorList>
            <person name="Meerupati T."/>
            <person name="Andersson K.M."/>
            <person name="Friman E."/>
            <person name="Kumar D."/>
            <person name="Tunlid A."/>
            <person name="Ahren D."/>
        </authorList>
    </citation>
    <scope>NUCLEOTIDE SEQUENCE [LARGE SCALE GENOMIC DNA]</scope>
    <source>
        <strain evidence="2 3">CBS 200.50</strain>
    </source>
</reference>
<dbReference type="AlphaFoldDB" id="S8AB42"/>
<gene>
    <name evidence="2" type="ORF">H072_6073</name>
</gene>